<dbReference type="InParanoid" id="A0A1D6EEQ4"/>
<dbReference type="Gene3D" id="3.90.1300.10">
    <property type="entry name" value="Amidase signature (AS) domain"/>
    <property type="match status" value="1"/>
</dbReference>
<proteinExistence type="predicted"/>
<dbReference type="PANTHER" id="PTHR42678">
    <property type="entry name" value="AMIDASE"/>
    <property type="match status" value="1"/>
</dbReference>
<dbReference type="OMA" id="TACRAFQ"/>
<sequence length="193" mass="20218">MARLRLLLLAAVLALTAGTCRSFEFQEATLDAIHLGFKNGSLTSMALVQHYLGQISRLNPLLHAVIEVNPDALRQAARADAERRSSGDGRVGGLHGVPVLLKDNIGTRDVLNTTAGSLALLGSVVRRDAGVVTRLRRAGAVVLGKANMDEWANFRSAIGTGGWSARGGQGKVSAVVGFPLSLNCLLSPTDLAA</sequence>
<organism evidence="1">
    <name type="scientific">Zea mays</name>
    <name type="common">Maize</name>
    <dbReference type="NCBI Taxonomy" id="4577"/>
    <lineage>
        <taxon>Eukaryota</taxon>
        <taxon>Viridiplantae</taxon>
        <taxon>Streptophyta</taxon>
        <taxon>Embryophyta</taxon>
        <taxon>Tracheophyta</taxon>
        <taxon>Spermatophyta</taxon>
        <taxon>Magnoliopsida</taxon>
        <taxon>Liliopsida</taxon>
        <taxon>Poales</taxon>
        <taxon>Poaceae</taxon>
        <taxon>PACMAD clade</taxon>
        <taxon>Panicoideae</taxon>
        <taxon>Andropogonodae</taxon>
        <taxon>Andropogoneae</taxon>
        <taxon>Tripsacinae</taxon>
        <taxon>Zea</taxon>
    </lineage>
</organism>
<dbReference type="STRING" id="4577.A0A1D6EEQ4"/>
<dbReference type="EMBL" id="CM007648">
    <property type="protein sequence ID" value="ONM18695.1"/>
    <property type="molecule type" value="Genomic_DNA"/>
</dbReference>
<name>A0A1D6EEQ4_MAIZE</name>
<dbReference type="InterPro" id="IPR023631">
    <property type="entry name" value="Amidase_dom"/>
</dbReference>
<dbReference type="AlphaFoldDB" id="A0A1D6EEQ4"/>
<reference evidence="1" key="1">
    <citation type="submission" date="2015-12" db="EMBL/GenBank/DDBJ databases">
        <title>Update maize B73 reference genome by single molecule sequencing technologies.</title>
        <authorList>
            <consortium name="Maize Genome Sequencing Project"/>
            <person name="Ware D."/>
        </authorList>
    </citation>
    <scope>NUCLEOTIDE SEQUENCE [LARGE SCALE GENOMIC DNA]</scope>
    <source>
        <tissue evidence="1">Seedling</tissue>
    </source>
</reference>
<dbReference type="InterPro" id="IPR036928">
    <property type="entry name" value="AS_sf"/>
</dbReference>
<accession>A0A1D6EEQ4</accession>
<dbReference type="Pfam" id="PF01425">
    <property type="entry name" value="Amidase"/>
    <property type="match status" value="1"/>
</dbReference>
<dbReference type="PANTHER" id="PTHR42678:SF34">
    <property type="entry name" value="OS04G0183300 PROTEIN"/>
    <property type="match status" value="1"/>
</dbReference>
<dbReference type="SMR" id="A0A1D6EEQ4"/>
<protein>
    <submittedName>
        <fullName evidence="1">Amidase family protein</fullName>
    </submittedName>
</protein>
<evidence type="ECO:0000313" key="1">
    <source>
        <dbReference type="EMBL" id="ONM18695.1"/>
    </source>
</evidence>
<dbReference type="ExpressionAtlas" id="A0A1D6EEQ4">
    <property type="expression patterns" value="baseline and differential"/>
</dbReference>
<dbReference type="SUPFAM" id="SSF75304">
    <property type="entry name" value="Amidase signature (AS) enzymes"/>
    <property type="match status" value="1"/>
</dbReference>
<gene>
    <name evidence="1" type="ORF">ZEAMMB73_Zm00001d004288</name>
</gene>